<comment type="caution">
    <text evidence="1">The sequence shown here is derived from an EMBL/GenBank/DDBJ whole genome shotgun (WGS) entry which is preliminary data.</text>
</comment>
<keyword evidence="2" id="KW-1185">Reference proteome</keyword>
<sequence length="145" mass="16413">MHLLYGRGPNLVARHSHGNNTLKPIRVIDYLQQPPIEAYDDMANLQLIEIKSRSSTLDYGLHDGTQPEDCCLAQDFITPLMLDKFIHGFDGYEVHILRVRRRLNIENNGLNSVRLSSEGHYEYGTVVLSIRPAVSCAICCWGMSI</sequence>
<gene>
    <name evidence="1" type="ORF">N7G274_010115</name>
</gene>
<dbReference type="EMBL" id="JBEFKJ010000044">
    <property type="protein sequence ID" value="KAL2037119.1"/>
    <property type="molecule type" value="Genomic_DNA"/>
</dbReference>
<proteinExistence type="predicted"/>
<accession>A0ABR3ZVC6</accession>
<dbReference type="Proteomes" id="UP001590950">
    <property type="component" value="Unassembled WGS sequence"/>
</dbReference>
<name>A0ABR3ZVC6_9LECA</name>
<reference evidence="1 2" key="1">
    <citation type="submission" date="2024-09" db="EMBL/GenBank/DDBJ databases">
        <title>Rethinking Asexuality: The Enigmatic Case of Functional Sexual Genes in Lepraria (Stereocaulaceae).</title>
        <authorList>
            <person name="Doellman M."/>
            <person name="Sun Y."/>
            <person name="Barcenas-Pena A."/>
            <person name="Lumbsch H.T."/>
            <person name="Grewe F."/>
        </authorList>
    </citation>
    <scope>NUCLEOTIDE SEQUENCE [LARGE SCALE GENOMIC DNA]</scope>
    <source>
        <strain evidence="1 2">Mercado 3170</strain>
    </source>
</reference>
<protein>
    <submittedName>
        <fullName evidence="1">Uncharacterized protein</fullName>
    </submittedName>
</protein>
<organism evidence="1 2">
    <name type="scientific">Stereocaulon virgatum</name>
    <dbReference type="NCBI Taxonomy" id="373712"/>
    <lineage>
        <taxon>Eukaryota</taxon>
        <taxon>Fungi</taxon>
        <taxon>Dikarya</taxon>
        <taxon>Ascomycota</taxon>
        <taxon>Pezizomycotina</taxon>
        <taxon>Lecanoromycetes</taxon>
        <taxon>OSLEUM clade</taxon>
        <taxon>Lecanoromycetidae</taxon>
        <taxon>Lecanorales</taxon>
        <taxon>Lecanorineae</taxon>
        <taxon>Stereocaulaceae</taxon>
        <taxon>Stereocaulon</taxon>
    </lineage>
</organism>
<evidence type="ECO:0000313" key="2">
    <source>
        <dbReference type="Proteomes" id="UP001590950"/>
    </source>
</evidence>
<evidence type="ECO:0000313" key="1">
    <source>
        <dbReference type="EMBL" id="KAL2037119.1"/>
    </source>
</evidence>